<protein>
    <submittedName>
        <fullName evidence="3">ADP-heptose--LPS heptosyltransferase I</fullName>
    </submittedName>
</protein>
<dbReference type="EMBL" id="CP022011">
    <property type="protein sequence ID" value="QDJ13938.1"/>
    <property type="molecule type" value="Genomic_DNA"/>
</dbReference>
<accession>A0A8E3S7P8</accession>
<dbReference type="PANTHER" id="PTHR30160:SF21">
    <property type="entry name" value="LIPOPOLYSACCHARIDE CORE HEPTOSYLTRANSFERASE OPSX"/>
    <property type="match status" value="1"/>
</dbReference>
<organism evidence="3 4">
    <name type="scientific">Mergibacter septicus</name>
    <dbReference type="NCBI Taxonomy" id="221402"/>
    <lineage>
        <taxon>Bacteria</taxon>
        <taxon>Pseudomonadati</taxon>
        <taxon>Pseudomonadota</taxon>
        <taxon>Gammaproteobacteria</taxon>
        <taxon>Pasteurellales</taxon>
        <taxon>Pasteurellaceae</taxon>
        <taxon>Mergibacter</taxon>
    </lineage>
</organism>
<dbReference type="SUPFAM" id="SSF53756">
    <property type="entry name" value="UDP-Glycosyltransferase/glycogen phosphorylase"/>
    <property type="match status" value="1"/>
</dbReference>
<keyword evidence="4" id="KW-1185">Reference proteome</keyword>
<dbReference type="Proteomes" id="UP000955338">
    <property type="component" value="Chromosome"/>
</dbReference>
<reference evidence="3" key="1">
    <citation type="submission" date="2017-06" db="EMBL/GenBank/DDBJ databases">
        <title>Genome sequencing of pathogenic and non-pathogenic strains within Bisgaard taxon 40.</title>
        <authorList>
            <person name="Ladner J.T."/>
            <person name="Lovett S.P."/>
            <person name="Koroleva G."/>
            <person name="Lorch J.M."/>
        </authorList>
    </citation>
    <scope>NUCLEOTIDE SEQUENCE</scope>
    <source>
        <strain evidence="3">27576-1-I1</strain>
    </source>
</reference>
<dbReference type="AlphaFoldDB" id="A0A8E3S7P8"/>
<dbReference type="PANTHER" id="PTHR30160">
    <property type="entry name" value="TETRAACYLDISACCHARIDE 4'-KINASE-RELATED"/>
    <property type="match status" value="1"/>
</dbReference>
<evidence type="ECO:0000256" key="1">
    <source>
        <dbReference type="ARBA" id="ARBA00022676"/>
    </source>
</evidence>
<name>A0A8E3S7P8_9PAST</name>
<dbReference type="GO" id="GO:0008713">
    <property type="term" value="F:ADP-heptose-lipopolysaccharide heptosyltransferase activity"/>
    <property type="evidence" value="ECO:0007669"/>
    <property type="project" value="TreeGrafter"/>
</dbReference>
<dbReference type="GO" id="GO:0009244">
    <property type="term" value="P:lipopolysaccharide core region biosynthetic process"/>
    <property type="evidence" value="ECO:0007669"/>
    <property type="project" value="TreeGrafter"/>
</dbReference>
<proteinExistence type="predicted"/>
<keyword evidence="2" id="KW-0808">Transferase</keyword>
<evidence type="ECO:0000313" key="4">
    <source>
        <dbReference type="Proteomes" id="UP000955338"/>
    </source>
</evidence>
<dbReference type="Gene3D" id="3.40.50.2000">
    <property type="entry name" value="Glycogen Phosphorylase B"/>
    <property type="match status" value="2"/>
</dbReference>
<dbReference type="GO" id="GO:0005829">
    <property type="term" value="C:cytosol"/>
    <property type="evidence" value="ECO:0007669"/>
    <property type="project" value="TreeGrafter"/>
</dbReference>
<sequence length="346" mass="39060">MPLFQQPPQSICILRLSAIGDVCHVLAVVEQIKTAWPQTQITWIIGKTEYQLMQNVSGIHFVIYDKKSGWKGIWRIWQQLRSQNFDALLNMQTAFRASMLSIGIKAQYKIGFGKQRAREGQWLFTNRKIEDPLTPHVLDGFFAFLPVLGIPATPPQWHLNPSQQDRQYVQQWRQPNQKNLLICPCSSKSSKDWTVEGYAEVARDAVTQGHHVILAGAPTEREINIAQQIMQKSGVKITNCVGKTTLLQLYALIEQVDLVLTPDSAAAHLATAAKTPVIGLYAIHNPLRTGPYNDLDNVISVYEQNIQQQYAKPSNQLAWGIRAKGSNLMQQISSEQVIKKVRKLLD</sequence>
<dbReference type="RefSeq" id="WP_261919981.1">
    <property type="nucleotide sequence ID" value="NZ_CP022011.1"/>
</dbReference>
<evidence type="ECO:0000313" key="3">
    <source>
        <dbReference type="EMBL" id="QDJ13938.1"/>
    </source>
</evidence>
<keyword evidence="1" id="KW-0328">Glycosyltransferase</keyword>
<dbReference type="InterPro" id="IPR002201">
    <property type="entry name" value="Glyco_trans_9"/>
</dbReference>
<dbReference type="InterPro" id="IPR051199">
    <property type="entry name" value="LPS_LOS_Heptosyltrfase"/>
</dbReference>
<dbReference type="CDD" id="cd03789">
    <property type="entry name" value="GT9_LPS_heptosyltransferase"/>
    <property type="match status" value="1"/>
</dbReference>
<dbReference type="FunFam" id="3.40.50.2000:FF:000164">
    <property type="entry name" value="Lipopolysaccharide heptosyltransferase I"/>
    <property type="match status" value="1"/>
</dbReference>
<dbReference type="Pfam" id="PF01075">
    <property type="entry name" value="Glyco_transf_9"/>
    <property type="match status" value="1"/>
</dbReference>
<evidence type="ECO:0000256" key="2">
    <source>
        <dbReference type="ARBA" id="ARBA00022679"/>
    </source>
</evidence>
<gene>
    <name evidence="3" type="ORF">CEP48_00080</name>
</gene>